<protein>
    <submittedName>
        <fullName evidence="1">Uncharacterized protein</fullName>
    </submittedName>
</protein>
<keyword evidence="2" id="KW-1185">Reference proteome</keyword>
<dbReference type="Pfam" id="PF09253">
    <property type="entry name" value="Ole_e_6"/>
    <property type="match status" value="1"/>
</dbReference>
<accession>A0AA88AAP7</accession>
<evidence type="ECO:0000313" key="1">
    <source>
        <dbReference type="EMBL" id="GMN48830.1"/>
    </source>
</evidence>
<dbReference type="EMBL" id="BTGU01000029">
    <property type="protein sequence ID" value="GMN48830.1"/>
    <property type="molecule type" value="Genomic_DNA"/>
</dbReference>
<evidence type="ECO:0000313" key="2">
    <source>
        <dbReference type="Proteomes" id="UP001187192"/>
    </source>
</evidence>
<dbReference type="AlphaFoldDB" id="A0AA88AAP7"/>
<dbReference type="SUPFAM" id="SSF111388">
    <property type="entry name" value="Pollen allergen ole e 6"/>
    <property type="match status" value="1"/>
</dbReference>
<proteinExistence type="predicted"/>
<dbReference type="InterPro" id="IPR015333">
    <property type="entry name" value="Pollen_allergen_ole-e-6"/>
</dbReference>
<gene>
    <name evidence="1" type="ORF">TIFTF001_017995</name>
</gene>
<reference evidence="1" key="1">
    <citation type="submission" date="2023-07" db="EMBL/GenBank/DDBJ databases">
        <title>draft genome sequence of fig (Ficus carica).</title>
        <authorList>
            <person name="Takahashi T."/>
            <person name="Nishimura K."/>
        </authorList>
    </citation>
    <scope>NUCLEOTIDE SEQUENCE</scope>
</reference>
<sequence length="55" mass="6269">MHVREAEATDDTFKKCFVKCQDACKDEANGFTHCEVTCDTECSKKEEEAKLSQLH</sequence>
<dbReference type="Proteomes" id="UP001187192">
    <property type="component" value="Unassembled WGS sequence"/>
</dbReference>
<comment type="caution">
    <text evidence="1">The sequence shown here is derived from an EMBL/GenBank/DDBJ whole genome shotgun (WGS) entry which is preliminary data.</text>
</comment>
<name>A0AA88AAP7_FICCA</name>
<organism evidence="1 2">
    <name type="scientific">Ficus carica</name>
    <name type="common">Common fig</name>
    <dbReference type="NCBI Taxonomy" id="3494"/>
    <lineage>
        <taxon>Eukaryota</taxon>
        <taxon>Viridiplantae</taxon>
        <taxon>Streptophyta</taxon>
        <taxon>Embryophyta</taxon>
        <taxon>Tracheophyta</taxon>
        <taxon>Spermatophyta</taxon>
        <taxon>Magnoliopsida</taxon>
        <taxon>eudicotyledons</taxon>
        <taxon>Gunneridae</taxon>
        <taxon>Pentapetalae</taxon>
        <taxon>rosids</taxon>
        <taxon>fabids</taxon>
        <taxon>Rosales</taxon>
        <taxon>Moraceae</taxon>
        <taxon>Ficeae</taxon>
        <taxon>Ficus</taxon>
    </lineage>
</organism>
<dbReference type="InterPro" id="IPR036466">
    <property type="entry name" value="Pollen_allergen_ole-e-6_sf"/>
</dbReference>
<dbReference type="Gene3D" id="1.10.287.720">
    <property type="entry name" value="Pollen allergen ole e 6"/>
    <property type="match status" value="1"/>
</dbReference>